<dbReference type="AlphaFoldDB" id="A0A0G4H936"/>
<dbReference type="EMBL" id="CDMZ01002044">
    <property type="protein sequence ID" value="CEM40475.1"/>
    <property type="molecule type" value="Genomic_DNA"/>
</dbReference>
<organism evidence="2">
    <name type="scientific">Chromera velia CCMP2878</name>
    <dbReference type="NCBI Taxonomy" id="1169474"/>
    <lineage>
        <taxon>Eukaryota</taxon>
        <taxon>Sar</taxon>
        <taxon>Alveolata</taxon>
        <taxon>Colpodellida</taxon>
        <taxon>Chromeraceae</taxon>
        <taxon>Chromera</taxon>
    </lineage>
</organism>
<proteinExistence type="predicted"/>
<feature type="compositionally biased region" description="Basic and acidic residues" evidence="1">
    <location>
        <begin position="65"/>
        <end position="83"/>
    </location>
</feature>
<name>A0A0G4H936_9ALVE</name>
<protein>
    <submittedName>
        <fullName evidence="2">Uncharacterized protein</fullName>
    </submittedName>
</protein>
<feature type="region of interest" description="Disordered" evidence="1">
    <location>
        <begin position="1"/>
        <end position="93"/>
    </location>
</feature>
<evidence type="ECO:0000256" key="1">
    <source>
        <dbReference type="SAM" id="MobiDB-lite"/>
    </source>
</evidence>
<dbReference type="VEuPathDB" id="CryptoDB:Cvel_25330"/>
<reference evidence="2" key="1">
    <citation type="submission" date="2014-11" db="EMBL/GenBank/DDBJ databases">
        <authorList>
            <person name="Otto D Thomas"/>
            <person name="Naeem Raeece"/>
        </authorList>
    </citation>
    <scope>NUCLEOTIDE SEQUENCE</scope>
</reference>
<evidence type="ECO:0000313" key="2">
    <source>
        <dbReference type="EMBL" id="CEM40475.1"/>
    </source>
</evidence>
<accession>A0A0G4H936</accession>
<sequence>MQSERVDRRTNGGVSQKDLQGAPWRGKSEETNAPPAPEGRKTRGPLSMHGRTAVASPAARRRGEKWRQDSDQEEKATRGEREGTTGIRGRGTD</sequence>
<gene>
    <name evidence="2" type="ORF">Cvel_25330</name>
</gene>
<feature type="compositionally biased region" description="Basic and acidic residues" evidence="1">
    <location>
        <begin position="1"/>
        <end position="10"/>
    </location>
</feature>